<dbReference type="EMBL" id="JACKSJ010000212">
    <property type="protein sequence ID" value="MCV7172867.1"/>
    <property type="molecule type" value="Genomic_DNA"/>
</dbReference>
<comment type="caution">
    <text evidence="1">The sequence shown here is derived from an EMBL/GenBank/DDBJ whole genome shotgun (WGS) entry which is preliminary data.</text>
</comment>
<name>A0A9X2YEA3_9MYCO</name>
<dbReference type="SUPFAM" id="SSF53187">
    <property type="entry name" value="Zn-dependent exopeptidases"/>
    <property type="match status" value="1"/>
</dbReference>
<keyword evidence="2" id="KW-1185">Reference proteome</keyword>
<reference evidence="1" key="2">
    <citation type="journal article" date="2022" name="BMC Genomics">
        <title>Comparative genome analysis of mycobacteria focusing on tRNA and non-coding RNA.</title>
        <authorList>
            <person name="Behra P.R.K."/>
            <person name="Pettersson B.M.F."/>
            <person name="Ramesh M."/>
            <person name="Das S."/>
            <person name="Dasgupta S."/>
            <person name="Kirsebom L.A."/>
        </authorList>
    </citation>
    <scope>NUCLEOTIDE SEQUENCE</scope>
    <source>
        <strain evidence="1">DSM 44615</strain>
    </source>
</reference>
<reference evidence="1" key="1">
    <citation type="submission" date="2020-07" db="EMBL/GenBank/DDBJ databases">
        <authorList>
            <person name="Pettersson B.M.F."/>
            <person name="Behra P.R.K."/>
            <person name="Ramesh M."/>
            <person name="Das S."/>
            <person name="Dasgupta S."/>
            <person name="Kirsebom L.A."/>
        </authorList>
    </citation>
    <scope>NUCLEOTIDE SEQUENCE</scope>
    <source>
        <strain evidence="1">DSM 44615</strain>
    </source>
</reference>
<dbReference type="Gene3D" id="3.40.630.10">
    <property type="entry name" value="Zn peptidases"/>
    <property type="match status" value="1"/>
</dbReference>
<sequence length="94" mass="10172">MTSPFTELLASKIRTALEQDWQNVIAVSEFIHANVEESSKEFACSARLTTELEHHGFTVEHGVAGMDTAFRTVEHGVAGMDTAFRASFGSPSAA</sequence>
<accession>A0A9X2YEA3</accession>
<dbReference type="Proteomes" id="UP001140293">
    <property type="component" value="Unassembled WGS sequence"/>
</dbReference>
<protein>
    <submittedName>
        <fullName evidence="1">Uncharacterized protein</fullName>
    </submittedName>
</protein>
<proteinExistence type="predicted"/>
<evidence type="ECO:0000313" key="2">
    <source>
        <dbReference type="Proteomes" id="UP001140293"/>
    </source>
</evidence>
<gene>
    <name evidence="1" type="ORF">H7I41_23360</name>
</gene>
<feature type="non-terminal residue" evidence="1">
    <location>
        <position position="94"/>
    </location>
</feature>
<organism evidence="1 2">
    <name type="scientific">[Mycobacterium] manitobense</name>
    <dbReference type="NCBI Taxonomy" id="190147"/>
    <lineage>
        <taxon>Bacteria</taxon>
        <taxon>Bacillati</taxon>
        <taxon>Actinomycetota</taxon>
        <taxon>Actinomycetes</taxon>
        <taxon>Mycobacteriales</taxon>
        <taxon>Mycobacteriaceae</taxon>
        <taxon>Mycolicibacterium</taxon>
    </lineage>
</organism>
<dbReference type="AlphaFoldDB" id="A0A9X2YEA3"/>
<evidence type="ECO:0000313" key="1">
    <source>
        <dbReference type="EMBL" id="MCV7172867.1"/>
    </source>
</evidence>